<dbReference type="CDD" id="cd05236">
    <property type="entry name" value="FAR-N_SDR_e"/>
    <property type="match status" value="1"/>
</dbReference>
<evidence type="ECO:0000256" key="2">
    <source>
        <dbReference type="ARBA" id="ARBA00022516"/>
    </source>
</evidence>
<keyword evidence="3 4" id="KW-0443">Lipid metabolism</keyword>
<keyword evidence="4" id="KW-0521">NADP</keyword>
<comment type="similarity">
    <text evidence="1 4">Belongs to the fatty acyl-CoA reductase family.</text>
</comment>
<keyword evidence="4" id="KW-0472">Membrane</keyword>
<gene>
    <name evidence="8" type="primary">LOC112045135</name>
</gene>
<dbReference type="GO" id="GO:0102965">
    <property type="term" value="F:alcohol-forming long-chain fatty acyl-CoA reductase activity"/>
    <property type="evidence" value="ECO:0007669"/>
    <property type="project" value="UniProtKB-EC"/>
</dbReference>
<feature type="transmembrane region" description="Helical" evidence="4">
    <location>
        <begin position="480"/>
        <end position="498"/>
    </location>
</feature>
<proteinExistence type="inferred from homology"/>
<keyword evidence="7" id="KW-1185">Reference proteome</keyword>
<accession>A0A6J1MR73</accession>
<dbReference type="PANTHER" id="PTHR11011">
    <property type="entry name" value="MALE STERILITY PROTEIN 2-RELATED"/>
    <property type="match status" value="1"/>
</dbReference>
<evidence type="ECO:0000259" key="5">
    <source>
        <dbReference type="Pfam" id="PF03015"/>
    </source>
</evidence>
<dbReference type="GO" id="GO:0005777">
    <property type="term" value="C:peroxisome"/>
    <property type="evidence" value="ECO:0007669"/>
    <property type="project" value="TreeGrafter"/>
</dbReference>
<dbReference type="Proteomes" id="UP001652582">
    <property type="component" value="Chromosome 8"/>
</dbReference>
<feature type="domain" description="Thioester reductase (TE)" evidence="6">
    <location>
        <begin position="26"/>
        <end position="295"/>
    </location>
</feature>
<name>A0A6J1MR73_BICAN</name>
<dbReference type="Pfam" id="PF03015">
    <property type="entry name" value="Sterile"/>
    <property type="match status" value="1"/>
</dbReference>
<dbReference type="Gene3D" id="3.40.50.720">
    <property type="entry name" value="NAD(P)-binding Rossmann-like Domain"/>
    <property type="match status" value="1"/>
</dbReference>
<protein>
    <recommendedName>
        <fullName evidence="4">Fatty acyl-CoA reductase</fullName>
        <ecNumber evidence="4">1.2.1.84</ecNumber>
    </recommendedName>
</protein>
<keyword evidence="4" id="KW-0812">Transmembrane</keyword>
<dbReference type="AlphaFoldDB" id="A0A6J1MR73"/>
<dbReference type="GO" id="GO:0016020">
    <property type="term" value="C:membrane"/>
    <property type="evidence" value="ECO:0007669"/>
    <property type="project" value="UniProtKB-SubCell"/>
</dbReference>
<dbReference type="InterPro" id="IPR036291">
    <property type="entry name" value="NAD(P)-bd_dom_sf"/>
</dbReference>
<dbReference type="KEGG" id="bany:112045135"/>
<dbReference type="EC" id="1.2.1.84" evidence="4"/>
<evidence type="ECO:0000313" key="8">
    <source>
        <dbReference type="RefSeq" id="XP_023936984.2"/>
    </source>
</evidence>
<comment type="function">
    <text evidence="4">Catalyzes the reduction of fatty acyl-CoA to fatty alcohols.</text>
</comment>
<dbReference type="PANTHER" id="PTHR11011:SF24">
    <property type="entry name" value="FATTY ACYL-COA REDUCTASE"/>
    <property type="match status" value="1"/>
</dbReference>
<evidence type="ECO:0000256" key="1">
    <source>
        <dbReference type="ARBA" id="ARBA00005928"/>
    </source>
</evidence>
<keyword evidence="2 4" id="KW-0444">Lipid biosynthesis</keyword>
<feature type="domain" description="Fatty acyl-CoA reductase C-terminal" evidence="5">
    <location>
        <begin position="371"/>
        <end position="463"/>
    </location>
</feature>
<dbReference type="InterPro" id="IPR013120">
    <property type="entry name" value="FAR_NAD-bd"/>
</dbReference>
<dbReference type="OrthoDB" id="429813at2759"/>
<keyword evidence="4" id="KW-0560">Oxidoreductase</keyword>
<dbReference type="GeneID" id="112045135"/>
<dbReference type="RefSeq" id="XP_023936984.2">
    <property type="nucleotide sequence ID" value="XM_024081216.2"/>
</dbReference>
<reference evidence="8" key="1">
    <citation type="submission" date="2025-08" db="UniProtKB">
        <authorList>
            <consortium name="RefSeq"/>
        </authorList>
    </citation>
    <scope>IDENTIFICATION</scope>
</reference>
<dbReference type="GO" id="GO:0035336">
    <property type="term" value="P:long-chain fatty-acyl-CoA metabolic process"/>
    <property type="evidence" value="ECO:0007669"/>
    <property type="project" value="TreeGrafter"/>
</dbReference>
<evidence type="ECO:0000256" key="4">
    <source>
        <dbReference type="RuleBase" id="RU363097"/>
    </source>
</evidence>
<organism evidence="7 8">
    <name type="scientific">Bicyclus anynana</name>
    <name type="common">Squinting bush brown butterfly</name>
    <dbReference type="NCBI Taxonomy" id="110368"/>
    <lineage>
        <taxon>Eukaryota</taxon>
        <taxon>Metazoa</taxon>
        <taxon>Ecdysozoa</taxon>
        <taxon>Arthropoda</taxon>
        <taxon>Hexapoda</taxon>
        <taxon>Insecta</taxon>
        <taxon>Pterygota</taxon>
        <taxon>Neoptera</taxon>
        <taxon>Endopterygota</taxon>
        <taxon>Lepidoptera</taxon>
        <taxon>Glossata</taxon>
        <taxon>Ditrysia</taxon>
        <taxon>Papilionoidea</taxon>
        <taxon>Nymphalidae</taxon>
        <taxon>Satyrinae</taxon>
        <taxon>Satyrini</taxon>
        <taxon>Mycalesina</taxon>
        <taxon>Bicyclus</taxon>
    </lineage>
</organism>
<evidence type="ECO:0000256" key="3">
    <source>
        <dbReference type="ARBA" id="ARBA00023098"/>
    </source>
</evidence>
<dbReference type="InterPro" id="IPR026055">
    <property type="entry name" value="FAR"/>
</dbReference>
<evidence type="ECO:0000313" key="7">
    <source>
        <dbReference type="Proteomes" id="UP001652582"/>
    </source>
</evidence>
<dbReference type="InterPro" id="IPR033640">
    <property type="entry name" value="FAR_C"/>
</dbReference>
<feature type="transmembrane region" description="Helical" evidence="4">
    <location>
        <begin position="369"/>
        <end position="387"/>
    </location>
</feature>
<evidence type="ECO:0000259" key="6">
    <source>
        <dbReference type="Pfam" id="PF07993"/>
    </source>
</evidence>
<dbReference type="SUPFAM" id="SSF51735">
    <property type="entry name" value="NAD(P)-binding Rossmann-fold domains"/>
    <property type="match status" value="1"/>
</dbReference>
<dbReference type="Pfam" id="PF07993">
    <property type="entry name" value="NAD_binding_4"/>
    <property type="match status" value="1"/>
</dbReference>
<comment type="catalytic activity">
    <reaction evidence="4">
        <text>a long-chain fatty acyl-CoA + 2 NADPH + 2 H(+) = a long-chain primary fatty alcohol + 2 NADP(+) + CoA</text>
        <dbReference type="Rhea" id="RHEA:52716"/>
        <dbReference type="ChEBI" id="CHEBI:15378"/>
        <dbReference type="ChEBI" id="CHEBI:57287"/>
        <dbReference type="ChEBI" id="CHEBI:57783"/>
        <dbReference type="ChEBI" id="CHEBI:58349"/>
        <dbReference type="ChEBI" id="CHEBI:77396"/>
        <dbReference type="ChEBI" id="CHEBI:83139"/>
        <dbReference type="EC" id="1.2.1.84"/>
    </reaction>
</comment>
<dbReference type="CDD" id="cd09071">
    <property type="entry name" value="FAR_C"/>
    <property type="match status" value="1"/>
</dbReference>
<sequence>MTFLEDRDLDGVPTIPEYYRGKTIFITGGTGFMGKVLLEKLLYSCSDLDRIYLLLRPKKGVKPENRLAALYASPCYDRLRRERPGVFESKVYFVAGDCSEIGLGLSEEDRTLIVNRTQIIFHVAASVRFDDPLKVAANLNLRGTREMIELAKEVQNLECFVHVSTTYCNTNRDPIEEILYPPLADWRETLEICESLDDKTVNILSPKYLGEMPNTYVFTKQLAEHVVNEQRGKLPIVIIRPSVVISSYEEPMPGWIENFNGPVGILVASGKGILRTLYCNPVVTADYIPVDVAIRGFIAASWIRGTKKFEPMDDIPIYHSCASSLNQITTGEIFDVGHKIIATYPLDDIIMGGGGSITDSKFIYSTKVILLHVLPALLIDTLLWICGKKTMVLKIQRRIYSANCALAYYLTQQWSFSNQNFIYLRSKLKDEDKEQFYYEIKKIDRQEFYKHSCIGARRYLLKEKDEDLPKARAHYNRVMLFDKLITCLFYGCLLWWVLRSQFLSNVIDKFL</sequence>
<dbReference type="GO" id="GO:0080019">
    <property type="term" value="F:alcohol-forming very long-chain fatty acyl-CoA reductase activity"/>
    <property type="evidence" value="ECO:0007669"/>
    <property type="project" value="InterPro"/>
</dbReference>
<keyword evidence="4" id="KW-1133">Transmembrane helix</keyword>